<organism evidence="6 7">
    <name type="scientific">Methylobacterium radiotolerans</name>
    <dbReference type="NCBI Taxonomy" id="31998"/>
    <lineage>
        <taxon>Bacteria</taxon>
        <taxon>Pseudomonadati</taxon>
        <taxon>Pseudomonadota</taxon>
        <taxon>Alphaproteobacteria</taxon>
        <taxon>Hyphomicrobiales</taxon>
        <taxon>Methylobacteriaceae</taxon>
        <taxon>Methylobacterium</taxon>
    </lineage>
</organism>
<evidence type="ECO:0000259" key="5">
    <source>
        <dbReference type="PROSITE" id="PS51206"/>
    </source>
</evidence>
<dbReference type="InterPro" id="IPR045455">
    <property type="entry name" value="NrS-1_pol-like_helicase"/>
</dbReference>
<evidence type="ECO:0000256" key="2">
    <source>
        <dbReference type="ARBA" id="ARBA00022801"/>
    </source>
</evidence>
<dbReference type="EMBL" id="JBEPNW010000002">
    <property type="protein sequence ID" value="MET3866238.1"/>
    <property type="molecule type" value="Genomic_DNA"/>
</dbReference>
<dbReference type="Gene3D" id="3.40.50.300">
    <property type="entry name" value="P-loop containing nucleotide triphosphate hydrolases"/>
    <property type="match status" value="1"/>
</dbReference>
<name>A0ABV2NIH4_9HYPH</name>
<accession>A0ABV2NIH4</accession>
<comment type="caution">
    <text evidence="6">The sequence shown here is derived from an EMBL/GenBank/DDBJ whole genome shotgun (WGS) entry which is preliminary data.</text>
</comment>
<evidence type="ECO:0000256" key="3">
    <source>
        <dbReference type="ARBA" id="ARBA00022806"/>
    </source>
</evidence>
<sequence>MGVLTGAASGGLVDIDLDGPFTIEAGALILPSTGLVMGRDSRPASHWFYLVEGSTTTVKLQHPVTGKMLVEFRGDGCQTMMAGSIHPDDGQTVRFEAGKDGDPTRIERTRLLTLIGHVATVSVLAEFWAEGSRHYLALRFAGLCASNGISKDACECVVQTICAITSDGEREDRLLAVETTYERAAQRLPVEWRSDLAILLGSDKAVMTLIEWMGRPQAKKADMIPRQASFVADRIDKFESTKLDTDVAIAEWFKTVNGDRLLFADRENQFYKNVHGVYEPITAIEAKGEVTDFLKGPYCSNLGGEPEKRRLLQSVAKINSTYEISKSLMRVDDHSFDKDDHLLGTGNGVFDLSAFQMIETDAYVTKRIGCKFIPDADCPLFSDFVQQVLGHDEETVRYLQRAVGYTLTGSVDAQVMFILTGKGANGKSVLLKLLSTLMGTYGGAVPAHSITQQKFGNDKTDDLASLTGKRFVVASEGDAGDKLAVAKVKRMVAGDPIAVRRLYGSYFDLQPKFKLWFGSNDLPEVSGTDYAIWRRMHVIRFPRTFEPHERDPKLLDKLKVELPGIFNWALEGLREIGTMKGDFLAPPPSVLQSTENYRVENDNVSNFISDRCVCEAGSSVSMGDLYNSYKGWCFENAVDPLTNNIFGKDLTSLGFSVTKRNSGNARRGLKLK</sequence>
<dbReference type="InterPro" id="IPR027417">
    <property type="entry name" value="P-loop_NTPase"/>
</dbReference>
<reference evidence="6 7" key="1">
    <citation type="submission" date="2024-06" db="EMBL/GenBank/DDBJ databases">
        <title>Genomics of switchgrass bacterial isolates.</title>
        <authorList>
            <person name="Shade A."/>
        </authorList>
    </citation>
    <scope>NUCLEOTIDE SEQUENCE [LARGE SCALE GENOMIC DNA]</scope>
    <source>
        <strain evidence="6 7">PvP084</strain>
    </source>
</reference>
<dbReference type="InterPro" id="IPR014818">
    <property type="entry name" value="Phage/plasmid_primase_P4_C"/>
</dbReference>
<dbReference type="Proteomes" id="UP001549119">
    <property type="component" value="Unassembled WGS sequence"/>
</dbReference>
<keyword evidence="7" id="KW-1185">Reference proteome</keyword>
<dbReference type="PANTHER" id="PTHR35372">
    <property type="entry name" value="ATP BINDING PROTEIN-RELATED"/>
    <property type="match status" value="1"/>
</dbReference>
<dbReference type="InterPro" id="IPR006500">
    <property type="entry name" value="Helicase_put_C_phage/plasmid"/>
</dbReference>
<dbReference type="PANTHER" id="PTHR35372:SF2">
    <property type="entry name" value="SF3 HELICASE DOMAIN-CONTAINING PROTEIN"/>
    <property type="match status" value="1"/>
</dbReference>
<dbReference type="Pfam" id="PF19263">
    <property type="entry name" value="DUF5906"/>
    <property type="match status" value="1"/>
</dbReference>
<evidence type="ECO:0000313" key="6">
    <source>
        <dbReference type="EMBL" id="MET3866238.1"/>
    </source>
</evidence>
<evidence type="ECO:0000256" key="4">
    <source>
        <dbReference type="ARBA" id="ARBA00022840"/>
    </source>
</evidence>
<evidence type="ECO:0000256" key="1">
    <source>
        <dbReference type="ARBA" id="ARBA00022741"/>
    </source>
</evidence>
<dbReference type="Pfam" id="PF03288">
    <property type="entry name" value="Pox_D5"/>
    <property type="match status" value="1"/>
</dbReference>
<dbReference type="NCBIfam" id="TIGR01613">
    <property type="entry name" value="primase_Cterm"/>
    <property type="match status" value="1"/>
</dbReference>
<evidence type="ECO:0000313" key="7">
    <source>
        <dbReference type="Proteomes" id="UP001549119"/>
    </source>
</evidence>
<keyword evidence="4" id="KW-0067">ATP-binding</keyword>
<proteinExistence type="predicted"/>
<dbReference type="InterPro" id="IPR014015">
    <property type="entry name" value="Helicase_SF3_DNA-vir"/>
</dbReference>
<feature type="domain" description="SF3 helicase" evidence="5">
    <location>
        <begin position="394"/>
        <end position="554"/>
    </location>
</feature>
<dbReference type="SUPFAM" id="SSF52540">
    <property type="entry name" value="P-loop containing nucleoside triphosphate hydrolases"/>
    <property type="match status" value="1"/>
</dbReference>
<keyword evidence="2" id="KW-0378">Hydrolase</keyword>
<keyword evidence="3" id="KW-0347">Helicase</keyword>
<dbReference type="InterPro" id="IPR051620">
    <property type="entry name" value="ORF904-like_C"/>
</dbReference>
<protein>
    <submittedName>
        <fullName evidence="6">DNA primase/helicase</fullName>
    </submittedName>
</protein>
<dbReference type="InterPro" id="IPR004968">
    <property type="entry name" value="DNA_primase/NTPase_C"/>
</dbReference>
<keyword evidence="1" id="KW-0547">Nucleotide-binding</keyword>
<dbReference type="SMART" id="SM00885">
    <property type="entry name" value="D5_N"/>
    <property type="match status" value="1"/>
</dbReference>
<dbReference type="Pfam" id="PF08706">
    <property type="entry name" value="D5_N"/>
    <property type="match status" value="1"/>
</dbReference>
<gene>
    <name evidence="6" type="ORF">ABIC20_003547</name>
</gene>
<dbReference type="PROSITE" id="PS51206">
    <property type="entry name" value="SF3_HELICASE_1"/>
    <property type="match status" value="1"/>
</dbReference>